<evidence type="ECO:0000256" key="2">
    <source>
        <dbReference type="ARBA" id="ARBA00022908"/>
    </source>
</evidence>
<comment type="similarity">
    <text evidence="1">Belongs to the 'phage' integrase family.</text>
</comment>
<reference evidence="6" key="1">
    <citation type="submission" date="2022-10" db="EMBL/GenBank/DDBJ databases">
        <authorList>
            <person name="Koch H."/>
        </authorList>
    </citation>
    <scope>NUCLEOTIDE SEQUENCE</scope>
    <source>
        <strain evidence="6">DNF</strain>
    </source>
</reference>
<dbReference type="PANTHER" id="PTHR30629:SF2">
    <property type="entry name" value="PROPHAGE INTEGRASE INTS-RELATED"/>
    <property type="match status" value="1"/>
</dbReference>
<sequence>MPKLTKRLIDDTPFPPSGQVFIRDSVLRGFALRVTKGTKTFVLEKRVRGRVRRITIGPYGPLTVDQARKQAEAHVGAIAQGEDPAQARQDRVREPTFGDLAVLYEQRHLPMKRSARDDRSMLDTHLKDLKTRKLSDISRNEIVLLHSKIGETAPYLANRAVALLRKMFNLAKDWGMFQGENPATRIHFFKEKERDRFVRPDEFPRLFAASLEEPDEYVRGAFFTYLFTGARREEVLTMRWEDISLEQAEWRIPQTKADSPHVLPLAGPLLAVLSKLPRQDGNPYVFAGRNGSHRVNIKRAWGRIRTKVGVSDVRLHDLRRTVGSWLAGSGESLQLIGAVLNHSNISTTRIYARLDLDPLRRALEQNASKMLLTVHKHFQRKEGRKHRRGSIPTPSLPALQRLVSAATN</sequence>
<feature type="domain" description="Tyr recombinase" evidence="5">
    <location>
        <begin position="193"/>
        <end position="364"/>
    </location>
</feature>
<dbReference type="Gene3D" id="1.10.150.130">
    <property type="match status" value="1"/>
</dbReference>
<dbReference type="KEGG" id="nti:DNFV4_03992"/>
<proteinExistence type="inferred from homology"/>
<dbReference type="InterPro" id="IPR025166">
    <property type="entry name" value="Integrase_DNA_bind_dom"/>
</dbReference>
<evidence type="ECO:0000256" key="4">
    <source>
        <dbReference type="ARBA" id="ARBA00023172"/>
    </source>
</evidence>
<dbReference type="Pfam" id="PF13356">
    <property type="entry name" value="Arm-DNA-bind_3"/>
    <property type="match status" value="1"/>
</dbReference>
<keyword evidence="3" id="KW-0238">DNA-binding</keyword>
<gene>
    <name evidence="6" type="ORF">DNFV4_03992</name>
</gene>
<dbReference type="PROSITE" id="PS51898">
    <property type="entry name" value="TYR_RECOMBINASE"/>
    <property type="match status" value="1"/>
</dbReference>
<evidence type="ECO:0000313" key="6">
    <source>
        <dbReference type="EMBL" id="CAI4033551.1"/>
    </source>
</evidence>
<dbReference type="InterPro" id="IPR050808">
    <property type="entry name" value="Phage_Integrase"/>
</dbReference>
<dbReference type="Proteomes" id="UP001179121">
    <property type="component" value="Chromosome"/>
</dbReference>
<accession>A0AA86N2P4</accession>
<dbReference type="GO" id="GO:0003677">
    <property type="term" value="F:DNA binding"/>
    <property type="evidence" value="ECO:0007669"/>
    <property type="project" value="UniProtKB-KW"/>
</dbReference>
<evidence type="ECO:0000256" key="3">
    <source>
        <dbReference type="ARBA" id="ARBA00023125"/>
    </source>
</evidence>
<protein>
    <submittedName>
        <fullName evidence="6">Integrase family protein</fullName>
    </submittedName>
</protein>
<dbReference type="InterPro" id="IPR038488">
    <property type="entry name" value="Integrase_DNA-bd_sf"/>
</dbReference>
<evidence type="ECO:0000256" key="1">
    <source>
        <dbReference type="ARBA" id="ARBA00008857"/>
    </source>
</evidence>
<evidence type="ECO:0000259" key="5">
    <source>
        <dbReference type="PROSITE" id="PS51898"/>
    </source>
</evidence>
<organism evidence="6 7">
    <name type="scientific">Nitrospira tepida</name>
    <dbReference type="NCBI Taxonomy" id="2973512"/>
    <lineage>
        <taxon>Bacteria</taxon>
        <taxon>Pseudomonadati</taxon>
        <taxon>Nitrospirota</taxon>
        <taxon>Nitrospiria</taxon>
        <taxon>Nitrospirales</taxon>
        <taxon>Nitrospiraceae</taxon>
        <taxon>Nitrospira</taxon>
    </lineage>
</organism>
<dbReference type="InterPro" id="IPR010998">
    <property type="entry name" value="Integrase_recombinase_N"/>
</dbReference>
<dbReference type="InterPro" id="IPR011010">
    <property type="entry name" value="DNA_brk_join_enz"/>
</dbReference>
<dbReference type="Gene3D" id="3.30.160.390">
    <property type="entry name" value="Integrase, DNA-binding domain"/>
    <property type="match status" value="1"/>
</dbReference>
<dbReference type="GO" id="GO:0015074">
    <property type="term" value="P:DNA integration"/>
    <property type="evidence" value="ECO:0007669"/>
    <property type="project" value="UniProtKB-KW"/>
</dbReference>
<dbReference type="InterPro" id="IPR002104">
    <property type="entry name" value="Integrase_catalytic"/>
</dbReference>
<dbReference type="GO" id="GO:0006310">
    <property type="term" value="P:DNA recombination"/>
    <property type="evidence" value="ECO:0007669"/>
    <property type="project" value="UniProtKB-KW"/>
</dbReference>
<dbReference type="SUPFAM" id="SSF56349">
    <property type="entry name" value="DNA breaking-rejoining enzymes"/>
    <property type="match status" value="1"/>
</dbReference>
<dbReference type="Pfam" id="PF00589">
    <property type="entry name" value="Phage_integrase"/>
    <property type="match status" value="1"/>
</dbReference>
<keyword evidence="2" id="KW-0229">DNA integration</keyword>
<keyword evidence="7" id="KW-1185">Reference proteome</keyword>
<evidence type="ECO:0000313" key="7">
    <source>
        <dbReference type="Proteomes" id="UP001179121"/>
    </source>
</evidence>
<dbReference type="CDD" id="cd00796">
    <property type="entry name" value="INT_Rci_Hp1_C"/>
    <property type="match status" value="1"/>
</dbReference>
<dbReference type="EMBL" id="OX365700">
    <property type="protein sequence ID" value="CAI4033551.1"/>
    <property type="molecule type" value="Genomic_DNA"/>
</dbReference>
<dbReference type="PANTHER" id="PTHR30629">
    <property type="entry name" value="PROPHAGE INTEGRASE"/>
    <property type="match status" value="1"/>
</dbReference>
<dbReference type="AlphaFoldDB" id="A0AA86N2P4"/>
<name>A0AA86N2P4_9BACT</name>
<keyword evidence="4" id="KW-0233">DNA recombination</keyword>
<dbReference type="Gene3D" id="1.10.443.10">
    <property type="entry name" value="Intergrase catalytic core"/>
    <property type="match status" value="1"/>
</dbReference>
<dbReference type="InterPro" id="IPR013762">
    <property type="entry name" value="Integrase-like_cat_sf"/>
</dbReference>